<protein>
    <submittedName>
        <fullName evidence="2">GNAT family N-acetyltransferase</fullName>
    </submittedName>
</protein>
<keyword evidence="3" id="KW-1185">Reference proteome</keyword>
<dbReference type="PROSITE" id="PS51186">
    <property type="entry name" value="GNAT"/>
    <property type="match status" value="1"/>
</dbReference>
<dbReference type="InterPro" id="IPR041496">
    <property type="entry name" value="YitH/HolE_GNAT"/>
</dbReference>
<gene>
    <name evidence="2" type="ORF">GBA63_20775</name>
</gene>
<dbReference type="PANTHER" id="PTHR47237:SF2">
    <property type="entry name" value="BLL4206 PROTEIN"/>
    <property type="match status" value="1"/>
</dbReference>
<dbReference type="InterPro" id="IPR052729">
    <property type="entry name" value="Acyl/Acetyltrans_Enzymes"/>
</dbReference>
<organism evidence="2 3">
    <name type="scientific">Rubrobacter tropicus</name>
    <dbReference type="NCBI Taxonomy" id="2653851"/>
    <lineage>
        <taxon>Bacteria</taxon>
        <taxon>Bacillati</taxon>
        <taxon>Actinomycetota</taxon>
        <taxon>Rubrobacteria</taxon>
        <taxon>Rubrobacterales</taxon>
        <taxon>Rubrobacteraceae</taxon>
        <taxon>Rubrobacter</taxon>
    </lineage>
</organism>
<reference evidence="2 3" key="1">
    <citation type="submission" date="2019-10" db="EMBL/GenBank/DDBJ databases">
        <title>Rubrobacter sp nov SCSIO 52090 isolated from a deep-sea sediment in the South China Sea.</title>
        <authorList>
            <person name="Chen R.W."/>
        </authorList>
    </citation>
    <scope>NUCLEOTIDE SEQUENCE [LARGE SCALE GENOMIC DNA]</scope>
    <source>
        <strain evidence="2 3">SCSIO 52909</strain>
    </source>
</reference>
<dbReference type="Gene3D" id="3.40.630.90">
    <property type="match status" value="1"/>
</dbReference>
<evidence type="ECO:0000313" key="2">
    <source>
        <dbReference type="EMBL" id="QIN84808.1"/>
    </source>
</evidence>
<dbReference type="PANTHER" id="PTHR47237">
    <property type="entry name" value="SLL0310 PROTEIN"/>
    <property type="match status" value="1"/>
</dbReference>
<evidence type="ECO:0000313" key="3">
    <source>
        <dbReference type="Proteomes" id="UP000501452"/>
    </source>
</evidence>
<dbReference type="Proteomes" id="UP000501452">
    <property type="component" value="Chromosome"/>
</dbReference>
<dbReference type="CDD" id="cd04301">
    <property type="entry name" value="NAT_SF"/>
    <property type="match status" value="1"/>
</dbReference>
<dbReference type="Gene3D" id="3.40.630.30">
    <property type="match status" value="1"/>
</dbReference>
<sequence>MVGMGVREDHAVLMRAMTSEDVPTAAAVGAEVGWPGRERRFGFFVGHPFCEAVAAEAGGEVVGIGFGTRNGAVGWIGLVCVRPAYQGSGIGAAITERVAKLMEERGCRTLILTATEMGRRVYERLGFSTETHYRGFAGPGLEPGPLPPGLRRMRPEDLPSVCDLDRRMTGEDRGHLLRALAGPGWVVEGEDGRVRGYYLPVPWGGGPLITPDPTVAKALTRLARTLVGPDETARFWITEMNGACLGLMEEMGFQAVRRLPRMARGEPLPWRPESLWGLFSLGKG</sequence>
<name>A0A6G8QEE0_9ACTN</name>
<feature type="domain" description="N-acetyltransferase" evidence="1">
    <location>
        <begin position="12"/>
        <end position="148"/>
    </location>
</feature>
<dbReference type="AlphaFoldDB" id="A0A6G8QEE0"/>
<dbReference type="InterPro" id="IPR000182">
    <property type="entry name" value="GNAT_dom"/>
</dbReference>
<accession>A0A6G8QEE0</accession>
<keyword evidence="2" id="KW-0808">Transferase</keyword>
<dbReference type="GO" id="GO:0016747">
    <property type="term" value="F:acyltransferase activity, transferring groups other than amino-acyl groups"/>
    <property type="evidence" value="ECO:0007669"/>
    <property type="project" value="InterPro"/>
</dbReference>
<dbReference type="SUPFAM" id="SSF55729">
    <property type="entry name" value="Acyl-CoA N-acyltransferases (Nat)"/>
    <property type="match status" value="1"/>
</dbReference>
<dbReference type="EMBL" id="CP045119">
    <property type="protein sequence ID" value="QIN84808.1"/>
    <property type="molecule type" value="Genomic_DNA"/>
</dbReference>
<dbReference type="KEGG" id="rub:GBA63_20775"/>
<dbReference type="Pfam" id="PF18014">
    <property type="entry name" value="Acetyltransf_18"/>
    <property type="match status" value="1"/>
</dbReference>
<dbReference type="Pfam" id="PF00583">
    <property type="entry name" value="Acetyltransf_1"/>
    <property type="match status" value="1"/>
</dbReference>
<evidence type="ECO:0000259" key="1">
    <source>
        <dbReference type="PROSITE" id="PS51186"/>
    </source>
</evidence>
<dbReference type="InterPro" id="IPR016181">
    <property type="entry name" value="Acyl_CoA_acyltransferase"/>
</dbReference>
<proteinExistence type="predicted"/>